<evidence type="ECO:0008006" key="5">
    <source>
        <dbReference type="Google" id="ProtNLM"/>
    </source>
</evidence>
<dbReference type="Proteomes" id="UP000315112">
    <property type="component" value="Unassembled WGS sequence"/>
</dbReference>
<gene>
    <name evidence="1" type="ORF">GO485_11925</name>
    <name evidence="2" type="ORF">IP92_01985</name>
</gene>
<sequence>MMPNHHDDMMLLRAEIAAAAARMIAQDGADYGTAKRKAARQVLGEAQANATRDLLPDDAQVEEEVRQYHALFNADTQPARLFRLRTVALEVMERLADYHPYLTGPVLNGTAGEHDDIRLQLFADSAKEVQIHLLNQNLNIEISETDHFKGPRHAPVETVSFMWRQEGVHVELYETNDLRGAKKQKSGERPVRADIADLRALLVTEHGTE</sequence>
<reference evidence="2 3" key="1">
    <citation type="journal article" date="2015" name="Stand. Genomic Sci.">
        <title>Genomic Encyclopedia of Bacterial and Archaeal Type Strains, Phase III: the genomes of soil and plant-associated and newly described type strains.</title>
        <authorList>
            <person name="Whitman W.B."/>
            <person name="Woyke T."/>
            <person name="Klenk H.P."/>
            <person name="Zhou Y."/>
            <person name="Lilburn T.G."/>
            <person name="Beck B.J."/>
            <person name="De Vos P."/>
            <person name="Vandamme P."/>
            <person name="Eisen J.A."/>
            <person name="Garrity G."/>
            <person name="Hugenholtz P."/>
            <person name="Kyrpides N.C."/>
        </authorList>
    </citation>
    <scope>NUCLEOTIDE SEQUENCE [LARGE SCALE GENOMIC DNA]</scope>
    <source>
        <strain evidence="2 3">CGMCC 1.10685</strain>
    </source>
</reference>
<evidence type="ECO:0000313" key="1">
    <source>
        <dbReference type="EMBL" id="QGZ39683.1"/>
    </source>
</evidence>
<dbReference type="Proteomes" id="UP000437862">
    <property type="component" value="Chromosome"/>
</dbReference>
<dbReference type="OrthoDB" id="9157371at2"/>
<evidence type="ECO:0000313" key="3">
    <source>
        <dbReference type="Proteomes" id="UP000315112"/>
    </source>
</evidence>
<organism evidence="2 3">
    <name type="scientific">Pseudoduganella flava</name>
    <dbReference type="NCBI Taxonomy" id="871742"/>
    <lineage>
        <taxon>Bacteria</taxon>
        <taxon>Pseudomonadati</taxon>
        <taxon>Pseudomonadota</taxon>
        <taxon>Betaproteobacteria</taxon>
        <taxon>Burkholderiales</taxon>
        <taxon>Oxalobacteraceae</taxon>
        <taxon>Telluria group</taxon>
        <taxon>Pseudoduganella</taxon>
    </lineage>
</organism>
<dbReference type="AlphaFoldDB" id="A0A562PW44"/>
<reference evidence="1 4" key="3">
    <citation type="submission" date="2019-12" db="EMBL/GenBank/DDBJ databases">
        <title>Draft Genome Sequences of Six Type Strains of the Genus Massilia.</title>
        <authorList>
            <person name="Miess H."/>
            <person name="Frediansyah A."/>
            <person name="Goeker M."/>
            <person name="Gross H."/>
        </authorList>
    </citation>
    <scope>NUCLEOTIDE SEQUENCE [LARGE SCALE GENOMIC DNA]</scope>
    <source>
        <strain evidence="1 4">DSM 26639</strain>
    </source>
</reference>
<dbReference type="EMBL" id="CP046904">
    <property type="protein sequence ID" value="QGZ39683.1"/>
    <property type="molecule type" value="Genomic_DNA"/>
</dbReference>
<dbReference type="EMBL" id="VLKW01000003">
    <property type="protein sequence ID" value="TWI48593.1"/>
    <property type="molecule type" value="Genomic_DNA"/>
</dbReference>
<evidence type="ECO:0000313" key="4">
    <source>
        <dbReference type="Proteomes" id="UP000437862"/>
    </source>
</evidence>
<protein>
    <recommendedName>
        <fullName evidence="5">UDP-N-acetylmuramate--alanine ligase</fullName>
    </recommendedName>
</protein>
<name>A0A562PW44_9BURK</name>
<keyword evidence="4" id="KW-1185">Reference proteome</keyword>
<proteinExistence type="predicted"/>
<accession>A0A562PW44</accession>
<evidence type="ECO:0000313" key="2">
    <source>
        <dbReference type="EMBL" id="TWI48593.1"/>
    </source>
</evidence>
<reference evidence="2" key="2">
    <citation type="submission" date="2019-07" db="EMBL/GenBank/DDBJ databases">
        <authorList>
            <person name="Whitman W."/>
            <person name="Huntemann M."/>
            <person name="Clum A."/>
            <person name="Pillay M."/>
            <person name="Palaniappan K."/>
            <person name="Varghese N."/>
            <person name="Mikhailova N."/>
            <person name="Stamatis D."/>
            <person name="Reddy T."/>
            <person name="Daum C."/>
            <person name="Shapiro N."/>
            <person name="Ivanova N."/>
            <person name="Kyrpides N."/>
            <person name="Woyke T."/>
        </authorList>
    </citation>
    <scope>NUCLEOTIDE SEQUENCE</scope>
    <source>
        <strain evidence="2">CGMCC 1.10685</strain>
    </source>
</reference>
<dbReference type="RefSeq" id="WP_145874373.1">
    <property type="nucleotide sequence ID" value="NZ_CP046904.1"/>
</dbReference>